<name>A0A834WMX3_9FABA</name>
<reference evidence="1" key="1">
    <citation type="submission" date="2020-09" db="EMBL/GenBank/DDBJ databases">
        <title>Genome-Enabled Discovery of Anthraquinone Biosynthesis in Senna tora.</title>
        <authorList>
            <person name="Kang S.-H."/>
            <person name="Pandey R.P."/>
            <person name="Lee C.-M."/>
            <person name="Sim J.-S."/>
            <person name="Jeong J.-T."/>
            <person name="Choi B.-S."/>
            <person name="Jung M."/>
            <person name="Ginzburg D."/>
            <person name="Zhao K."/>
            <person name="Won S.Y."/>
            <person name="Oh T.-J."/>
            <person name="Yu Y."/>
            <person name="Kim N.-H."/>
            <person name="Lee O.R."/>
            <person name="Lee T.-H."/>
            <person name="Bashyal P."/>
            <person name="Kim T.-S."/>
            <person name="Lee W.-H."/>
            <person name="Kawkins C."/>
            <person name="Kim C.-K."/>
            <person name="Kim J.S."/>
            <person name="Ahn B.O."/>
            <person name="Rhee S.Y."/>
            <person name="Sohng J.K."/>
        </authorList>
    </citation>
    <scope>NUCLEOTIDE SEQUENCE</scope>
    <source>
        <tissue evidence="1">Leaf</tissue>
    </source>
</reference>
<sequence>MAQAMRGQANPTTQILRHMQEERDHRPPARPNEADACRGWAEFQNARPPIFKGEFNPVLAEGWLKELEKIFKVLKCTEEQKVEFSIYMLAGEAGHWWRGAQQLMEARDIQLTWDTFKTACLEKYYPMIGNMPFEEFIAKYEEFSKFSSYLKIDADEAWKAIHMSAALNSAMKNVVFPLAIKNYAELVTDVALLL</sequence>
<keyword evidence="2" id="KW-1185">Reference proteome</keyword>
<comment type="caution">
    <text evidence="1">The sequence shown here is derived from an EMBL/GenBank/DDBJ whole genome shotgun (WGS) entry which is preliminary data.</text>
</comment>
<dbReference type="EMBL" id="JAAIUW010000006">
    <property type="protein sequence ID" value="KAF7826758.1"/>
    <property type="molecule type" value="Genomic_DNA"/>
</dbReference>
<proteinExistence type="predicted"/>
<gene>
    <name evidence="1" type="ORF">G2W53_017922</name>
</gene>
<protein>
    <submittedName>
        <fullName evidence="1">Putative TIR-NBS-LRR resistance protein</fullName>
    </submittedName>
</protein>
<organism evidence="1 2">
    <name type="scientific">Senna tora</name>
    <dbReference type="NCBI Taxonomy" id="362788"/>
    <lineage>
        <taxon>Eukaryota</taxon>
        <taxon>Viridiplantae</taxon>
        <taxon>Streptophyta</taxon>
        <taxon>Embryophyta</taxon>
        <taxon>Tracheophyta</taxon>
        <taxon>Spermatophyta</taxon>
        <taxon>Magnoliopsida</taxon>
        <taxon>eudicotyledons</taxon>
        <taxon>Gunneridae</taxon>
        <taxon>Pentapetalae</taxon>
        <taxon>rosids</taxon>
        <taxon>fabids</taxon>
        <taxon>Fabales</taxon>
        <taxon>Fabaceae</taxon>
        <taxon>Caesalpinioideae</taxon>
        <taxon>Cassia clade</taxon>
        <taxon>Senna</taxon>
    </lineage>
</organism>
<dbReference type="Proteomes" id="UP000634136">
    <property type="component" value="Unassembled WGS sequence"/>
</dbReference>
<evidence type="ECO:0000313" key="2">
    <source>
        <dbReference type="Proteomes" id="UP000634136"/>
    </source>
</evidence>
<dbReference type="OrthoDB" id="1936908at2759"/>
<dbReference type="AlphaFoldDB" id="A0A834WMX3"/>
<accession>A0A834WMX3</accession>
<evidence type="ECO:0000313" key="1">
    <source>
        <dbReference type="EMBL" id="KAF7826758.1"/>
    </source>
</evidence>